<dbReference type="PANTHER" id="PTHR44170:SF6">
    <property type="entry name" value="CONTACTIN"/>
    <property type="match status" value="1"/>
</dbReference>
<dbReference type="InterPro" id="IPR036116">
    <property type="entry name" value="FN3_sf"/>
</dbReference>
<dbReference type="SMART" id="SM00060">
    <property type="entry name" value="FN3"/>
    <property type="match status" value="3"/>
</dbReference>
<keyword evidence="2" id="KW-1015">Disulfide bond</keyword>
<dbReference type="SUPFAM" id="SSF56436">
    <property type="entry name" value="C-type lectin-like"/>
    <property type="match status" value="1"/>
</dbReference>
<dbReference type="GO" id="GO:0007411">
    <property type="term" value="P:axon guidance"/>
    <property type="evidence" value="ECO:0007669"/>
    <property type="project" value="TreeGrafter"/>
</dbReference>
<dbReference type="SMART" id="SM00408">
    <property type="entry name" value="IGc2"/>
    <property type="match status" value="3"/>
</dbReference>
<dbReference type="InterPro" id="IPR016186">
    <property type="entry name" value="C-type_lectin-like/link_sf"/>
</dbReference>
<accession>A0A7R8CYP6</accession>
<evidence type="ECO:0000313" key="5">
    <source>
        <dbReference type="EMBL" id="CAF2971008.1"/>
    </source>
</evidence>
<dbReference type="GO" id="GO:0030424">
    <property type="term" value="C:axon"/>
    <property type="evidence" value="ECO:0007669"/>
    <property type="project" value="TreeGrafter"/>
</dbReference>
<sequence>MLKKRYSLITIALARSQDSYEDYGLTGNESPEGPTISDQFSVTDPPIKEFPTTSTSPRFNFIDPFKERSRPQVDEFGNPIGEIHSVDTTKFELGEGIDFEEFQCPRNWVRYGSKCYKFTRSPLKRWSDARLICQAYRHKDEDSADLASINTLAEHRFIASHLNRIDPQHRRWYISARQESDNTWINQGDLTQMKNLQDYFIDSAEWGETSGNNYNKDYLVYEYSEKMGQWGFKPVFGDEEYLYICEMPIDQILDFMKWAPFSLNTQIKRFFDVGSRSVKNDISLLCIAHVTPNKKSTPLKDSRITISGGQLIINNPNSVTDRGKYFCQASNKFGTIRSRSVTIAFGFIGEFILRRNYETGDINWGKSISCDPPQYFPLVKFYWNRDYFPNYVEEDRRIMVSYDGNLYFSSVEKIDEGNYSCSVQSSVASSAPVAGQYVRMECISFGYPVAHYNWTRKGSDIPKDALVTNHNRVLIIPRVKVEDQGEYICRAYNDKLSISASTGDDKLAIEDRGRYEIKDNVLIIRQVSKRDQGMYECLAYNDLDARYSSGQLRVLSFSPSFDKYPLEEKLFAAEGGNITIKCKPEGAPTPEFVWRKNGAKIGSGGKYIIYKSGSLFIRRVNADDSAVFTCEASNEYGRAESTGRLIVKRGPSFQAGIKPKPLVIVNKGSSVNLKCKAVADPLLDMAYSWSLNNLKIRFSEDEENYRLLSLQNAEGQRIGGLSCSYTKGTGNFNKFRRGNRDGYLKIYNITVGRITAESQVIIHGPPGPPGSVSAVSLSSKSGTIIWTDGAIYGSQIKYYRIEGRTRDNSTFTTLKDYAEAQEITYLGRKPKVHGRRQYKIIDQLSPYSAYQFRVTAYNDLGLGEHSEPSPIYNTLPDKPTKNTNKYTRRRRTYERLDHKMGRTIEARSKWAWSFFTGYIIEELESILNGISNKKHLQTSEILIFTLLISKENIFFTTYEVKIQVFNDLCQEPKCEGPISDPVEIYSAEDLPQVAPTRVGARPFNSTAIRVTWLPISNNRDKIRGKLIGYRIKYWRRELEEISESQYLLSRSLDPEAFIIGLIPNTYYWVRVMAYNSAGPGPESERFLERTFKLRPQKPPTAVQVTGINPSTIRVTWRYVAPSVEEEPLTGYKSESGNLTPGKVYHLRVLAFSQGGEGKMSSPVWQFQMGDPDKLNG</sequence>
<dbReference type="InterPro" id="IPR036179">
    <property type="entry name" value="Ig-like_dom_sf"/>
</dbReference>
<reference evidence="5" key="1">
    <citation type="submission" date="2021-02" db="EMBL/GenBank/DDBJ databases">
        <authorList>
            <person name="Bekaert M."/>
        </authorList>
    </citation>
    <scope>NUCLEOTIDE SEQUENCE</scope>
    <source>
        <strain evidence="5">IoA-00</strain>
    </source>
</reference>
<evidence type="ECO:0000256" key="3">
    <source>
        <dbReference type="ARBA" id="ARBA00023319"/>
    </source>
</evidence>
<dbReference type="SUPFAM" id="SSF49265">
    <property type="entry name" value="Fibronectin type III"/>
    <property type="match status" value="2"/>
</dbReference>
<dbReference type="FunFam" id="2.60.40.10:FF:000032">
    <property type="entry name" value="palladin isoform X1"/>
    <property type="match status" value="1"/>
</dbReference>
<dbReference type="PROSITE" id="PS50853">
    <property type="entry name" value="FN3"/>
    <property type="match status" value="2"/>
</dbReference>
<dbReference type="InterPro" id="IPR007110">
    <property type="entry name" value="Ig-like_dom"/>
</dbReference>
<gene>
    <name evidence="5" type="ORF">LSAA_11361</name>
</gene>
<evidence type="ECO:0000256" key="4">
    <source>
        <dbReference type="SAM" id="MobiDB-lite"/>
    </source>
</evidence>
<dbReference type="AlphaFoldDB" id="A0A7R8CYP6"/>
<dbReference type="GO" id="GO:0005886">
    <property type="term" value="C:plasma membrane"/>
    <property type="evidence" value="ECO:0007669"/>
    <property type="project" value="TreeGrafter"/>
</dbReference>
<organism evidence="5 6">
    <name type="scientific">Lepeophtheirus salmonis</name>
    <name type="common">Salmon louse</name>
    <name type="synonym">Caligus salmonis</name>
    <dbReference type="NCBI Taxonomy" id="72036"/>
    <lineage>
        <taxon>Eukaryota</taxon>
        <taxon>Metazoa</taxon>
        <taxon>Ecdysozoa</taxon>
        <taxon>Arthropoda</taxon>
        <taxon>Crustacea</taxon>
        <taxon>Multicrustacea</taxon>
        <taxon>Hexanauplia</taxon>
        <taxon>Copepoda</taxon>
        <taxon>Siphonostomatoida</taxon>
        <taxon>Caligidae</taxon>
        <taxon>Lepeophtheirus</taxon>
    </lineage>
</organism>
<evidence type="ECO:0000256" key="2">
    <source>
        <dbReference type="ARBA" id="ARBA00023157"/>
    </source>
</evidence>
<dbReference type="CDD" id="cd00096">
    <property type="entry name" value="Ig"/>
    <property type="match status" value="1"/>
</dbReference>
<dbReference type="CDD" id="cd00063">
    <property type="entry name" value="FN3"/>
    <property type="match status" value="3"/>
</dbReference>
<dbReference type="InterPro" id="IPR013783">
    <property type="entry name" value="Ig-like_fold"/>
</dbReference>
<keyword evidence="3" id="KW-0393">Immunoglobulin domain</keyword>
<dbReference type="SUPFAM" id="SSF48726">
    <property type="entry name" value="Immunoglobulin"/>
    <property type="match status" value="6"/>
</dbReference>
<dbReference type="GO" id="GO:0098609">
    <property type="term" value="P:cell-cell adhesion"/>
    <property type="evidence" value="ECO:0007669"/>
    <property type="project" value="TreeGrafter"/>
</dbReference>
<dbReference type="EMBL" id="HG994585">
    <property type="protein sequence ID" value="CAF2971008.1"/>
    <property type="molecule type" value="Genomic_DNA"/>
</dbReference>
<dbReference type="InterPro" id="IPR003961">
    <property type="entry name" value="FN3_dom"/>
</dbReference>
<name>A0A7R8CYP6_LEPSM</name>
<dbReference type="SMART" id="SM00034">
    <property type="entry name" value="CLECT"/>
    <property type="match status" value="1"/>
</dbReference>
<dbReference type="Pfam" id="PF00059">
    <property type="entry name" value="Lectin_C"/>
    <property type="match status" value="1"/>
</dbReference>
<evidence type="ECO:0000313" key="6">
    <source>
        <dbReference type="Proteomes" id="UP000675881"/>
    </source>
</evidence>
<dbReference type="SMART" id="SM00409">
    <property type="entry name" value="IG"/>
    <property type="match status" value="4"/>
</dbReference>
<dbReference type="Proteomes" id="UP000675881">
    <property type="component" value="Chromosome 6"/>
</dbReference>
<dbReference type="PANTHER" id="PTHR44170">
    <property type="entry name" value="PROTEIN SIDEKICK"/>
    <property type="match status" value="1"/>
</dbReference>
<dbReference type="InterPro" id="IPR003598">
    <property type="entry name" value="Ig_sub2"/>
</dbReference>
<dbReference type="PROSITE" id="PS50835">
    <property type="entry name" value="IG_LIKE"/>
    <property type="match status" value="5"/>
</dbReference>
<dbReference type="InterPro" id="IPR016187">
    <property type="entry name" value="CTDL_fold"/>
</dbReference>
<dbReference type="InterPro" id="IPR003599">
    <property type="entry name" value="Ig_sub"/>
</dbReference>
<dbReference type="Pfam" id="PF00041">
    <property type="entry name" value="fn3"/>
    <property type="match status" value="2"/>
</dbReference>
<protein>
    <submittedName>
        <fullName evidence="5">(salmon louse) hypothetical protein</fullName>
    </submittedName>
</protein>
<dbReference type="InterPro" id="IPR013098">
    <property type="entry name" value="Ig_I-set"/>
</dbReference>
<dbReference type="InterPro" id="IPR001304">
    <property type="entry name" value="C-type_lectin-like"/>
</dbReference>
<dbReference type="OrthoDB" id="3666223at2759"/>
<dbReference type="Pfam" id="PF07679">
    <property type="entry name" value="I-set"/>
    <property type="match status" value="1"/>
</dbReference>
<dbReference type="FunFam" id="2.60.40.10:FF:001529">
    <property type="entry name" value="Cell adhesion molecule"/>
    <property type="match status" value="1"/>
</dbReference>
<dbReference type="Pfam" id="PF13927">
    <property type="entry name" value="Ig_3"/>
    <property type="match status" value="1"/>
</dbReference>
<proteinExistence type="predicted"/>
<dbReference type="Gene3D" id="3.10.100.10">
    <property type="entry name" value="Mannose-Binding Protein A, subunit A"/>
    <property type="match status" value="1"/>
</dbReference>
<keyword evidence="6" id="KW-1185">Reference proteome</keyword>
<dbReference type="Gene3D" id="2.60.40.10">
    <property type="entry name" value="Immunoglobulins"/>
    <property type="match status" value="7"/>
</dbReference>
<evidence type="ECO:0000256" key="1">
    <source>
        <dbReference type="ARBA" id="ARBA00022737"/>
    </source>
</evidence>
<feature type="region of interest" description="Disordered" evidence="4">
    <location>
        <begin position="21"/>
        <end position="56"/>
    </location>
</feature>
<keyword evidence="1" id="KW-0677">Repeat</keyword>
<dbReference type="PROSITE" id="PS50041">
    <property type="entry name" value="C_TYPE_LECTIN_2"/>
    <property type="match status" value="1"/>
</dbReference>